<reference evidence="3 4" key="1">
    <citation type="journal article" date="2014" name="PLoS ONE">
        <title>The first complete genome sequence of the class fimbriimonadia in the phylum armatimonadetes.</title>
        <authorList>
            <person name="Hu Z.Y."/>
            <person name="Wang Y.Z."/>
            <person name="Im W.T."/>
            <person name="Wang S.Y."/>
            <person name="Zhao G.P."/>
            <person name="Zheng H.J."/>
            <person name="Quan Z.X."/>
        </authorList>
    </citation>
    <scope>NUCLEOTIDE SEQUENCE [LARGE SCALE GENOMIC DNA]</scope>
    <source>
        <strain evidence="3">Gsoil 348</strain>
    </source>
</reference>
<keyword evidence="1" id="KW-0472">Membrane</keyword>
<keyword evidence="1" id="KW-1133">Transmembrane helix</keyword>
<dbReference type="STRING" id="661478.OP10G_0729"/>
<feature type="transmembrane region" description="Helical" evidence="1">
    <location>
        <begin position="34"/>
        <end position="54"/>
    </location>
</feature>
<feature type="signal peptide" evidence="2">
    <location>
        <begin position="1"/>
        <end position="18"/>
    </location>
</feature>
<evidence type="ECO:0000256" key="1">
    <source>
        <dbReference type="SAM" id="Phobius"/>
    </source>
</evidence>
<feature type="chain" id="PRO_5001654065" description="Lipoprotein" evidence="2">
    <location>
        <begin position="19"/>
        <end position="129"/>
    </location>
</feature>
<dbReference type="OrthoDB" id="9947887at2"/>
<feature type="transmembrane region" description="Helical" evidence="1">
    <location>
        <begin position="90"/>
        <end position="112"/>
    </location>
</feature>
<proteinExistence type="predicted"/>
<evidence type="ECO:0000313" key="3">
    <source>
        <dbReference type="EMBL" id="AIE84097.1"/>
    </source>
</evidence>
<evidence type="ECO:0008006" key="5">
    <source>
        <dbReference type="Google" id="ProtNLM"/>
    </source>
</evidence>
<organism evidence="3 4">
    <name type="scientific">Fimbriimonas ginsengisoli Gsoil 348</name>
    <dbReference type="NCBI Taxonomy" id="661478"/>
    <lineage>
        <taxon>Bacteria</taxon>
        <taxon>Bacillati</taxon>
        <taxon>Armatimonadota</taxon>
        <taxon>Fimbriimonadia</taxon>
        <taxon>Fimbriimonadales</taxon>
        <taxon>Fimbriimonadaceae</taxon>
        <taxon>Fimbriimonas</taxon>
    </lineage>
</organism>
<name>A0A068NL13_FIMGI</name>
<protein>
    <recommendedName>
        <fullName evidence="5">Lipoprotein</fullName>
    </recommendedName>
</protein>
<dbReference type="Proteomes" id="UP000027982">
    <property type="component" value="Chromosome"/>
</dbReference>
<gene>
    <name evidence="3" type="ORF">OP10G_0729</name>
</gene>
<keyword evidence="4" id="KW-1185">Reference proteome</keyword>
<evidence type="ECO:0000313" key="4">
    <source>
        <dbReference type="Proteomes" id="UP000027982"/>
    </source>
</evidence>
<dbReference type="HOGENOM" id="CLU_1945561_0_0_0"/>
<evidence type="ECO:0000256" key="2">
    <source>
        <dbReference type="SAM" id="SignalP"/>
    </source>
</evidence>
<dbReference type="RefSeq" id="WP_025227256.1">
    <property type="nucleotide sequence ID" value="NZ_CP007139.1"/>
</dbReference>
<keyword evidence="2" id="KW-0732">Signal</keyword>
<keyword evidence="1" id="KW-0812">Transmembrane</keyword>
<dbReference type="EMBL" id="CP007139">
    <property type="protein sequence ID" value="AIE84097.1"/>
    <property type="molecule type" value="Genomic_DNA"/>
</dbReference>
<sequence>MKRALVLATVLAATSAEACSGPDVMGTIEAHQRFATVCACAIGLLFLVALRLTISRRLDTGTFWNLAGMFALHPAWTISGFDGDCGFMQVNASILFLGIAALLTWFLFLAWFRAGTTTARRATSPSEQN</sequence>
<dbReference type="AlphaFoldDB" id="A0A068NL13"/>
<accession>A0A068NL13</accession>
<dbReference type="KEGG" id="fgi:OP10G_0729"/>
<feature type="transmembrane region" description="Helical" evidence="1">
    <location>
        <begin position="61"/>
        <end position="78"/>
    </location>
</feature>